<keyword evidence="5" id="KW-1185">Reference proteome</keyword>
<dbReference type="OrthoDB" id="3253247at2"/>
<dbReference type="Proteomes" id="UP000268329">
    <property type="component" value="Chromosome"/>
</dbReference>
<dbReference type="KEGG" id="sdd:D9753_11215"/>
<dbReference type="InterPro" id="IPR002213">
    <property type="entry name" value="UDP_glucos_trans"/>
</dbReference>
<organism evidence="4 5">
    <name type="scientific">Streptomyces dangxiongensis</name>
    <dbReference type="NCBI Taxonomy" id="1442032"/>
    <lineage>
        <taxon>Bacteria</taxon>
        <taxon>Bacillati</taxon>
        <taxon>Actinomycetota</taxon>
        <taxon>Actinomycetes</taxon>
        <taxon>Kitasatosporales</taxon>
        <taxon>Streptomycetaceae</taxon>
        <taxon>Streptomyces</taxon>
    </lineage>
</organism>
<feature type="domain" description="Erythromycin biosynthesis protein CIII-like C-terminal" evidence="3">
    <location>
        <begin position="395"/>
        <end position="503"/>
    </location>
</feature>
<dbReference type="FunFam" id="3.40.50.2000:FF:000009">
    <property type="entry name" value="Sterol 3-beta-glucosyltransferase UGT80A2"/>
    <property type="match status" value="1"/>
</dbReference>
<dbReference type="Pfam" id="PF06722">
    <property type="entry name" value="EryCIII-like_C"/>
    <property type="match status" value="1"/>
</dbReference>
<gene>
    <name evidence="4" type="ORF">D9753_11215</name>
</gene>
<dbReference type="Gene3D" id="3.40.50.2000">
    <property type="entry name" value="Glycogen Phosphorylase B"/>
    <property type="match status" value="2"/>
</dbReference>
<evidence type="ECO:0000259" key="3">
    <source>
        <dbReference type="Pfam" id="PF06722"/>
    </source>
</evidence>
<protein>
    <submittedName>
        <fullName evidence="4">Glycosyltransferase</fullName>
    </submittedName>
</protein>
<accession>A0A3G2JAR4</accession>
<feature type="domain" description="Glycosyltransferase family 28 N-terminal" evidence="2">
    <location>
        <begin position="98"/>
        <end position="152"/>
    </location>
</feature>
<evidence type="ECO:0000313" key="4">
    <source>
        <dbReference type="EMBL" id="AYN39393.1"/>
    </source>
</evidence>
<dbReference type="GO" id="GO:0005975">
    <property type="term" value="P:carbohydrate metabolic process"/>
    <property type="evidence" value="ECO:0007669"/>
    <property type="project" value="InterPro"/>
</dbReference>
<dbReference type="CDD" id="cd03784">
    <property type="entry name" value="GT1_Gtf-like"/>
    <property type="match status" value="1"/>
</dbReference>
<dbReference type="GO" id="GO:0008194">
    <property type="term" value="F:UDP-glycosyltransferase activity"/>
    <property type="evidence" value="ECO:0007669"/>
    <property type="project" value="InterPro"/>
</dbReference>
<dbReference type="InterPro" id="IPR004276">
    <property type="entry name" value="GlycoTrans_28_N"/>
</dbReference>
<dbReference type="PANTHER" id="PTHR48050">
    <property type="entry name" value="STEROL 3-BETA-GLUCOSYLTRANSFERASE"/>
    <property type="match status" value="1"/>
</dbReference>
<keyword evidence="1 4" id="KW-0808">Transferase</keyword>
<evidence type="ECO:0000313" key="5">
    <source>
        <dbReference type="Proteomes" id="UP000268329"/>
    </source>
</evidence>
<proteinExistence type="predicted"/>
<dbReference type="GO" id="GO:0016758">
    <property type="term" value="F:hexosyltransferase activity"/>
    <property type="evidence" value="ECO:0007669"/>
    <property type="project" value="InterPro"/>
</dbReference>
<name>A0A3G2JAR4_9ACTN</name>
<dbReference type="PANTHER" id="PTHR48050:SF13">
    <property type="entry name" value="STEROL 3-BETA-GLUCOSYLTRANSFERASE UGT80A2"/>
    <property type="match status" value="1"/>
</dbReference>
<reference evidence="4 5" key="1">
    <citation type="submission" date="2018-10" db="EMBL/GenBank/DDBJ databases">
        <title>The genome of Streptomyces dangxiongensis Z022.</title>
        <authorList>
            <person name="Zhang B."/>
        </authorList>
    </citation>
    <scope>NUCLEOTIDE SEQUENCE [LARGE SCALE GENOMIC DNA]</scope>
    <source>
        <strain evidence="4 5">Z022</strain>
    </source>
</reference>
<dbReference type="SUPFAM" id="SSF53756">
    <property type="entry name" value="UDP-Glycosyltransferase/glycogen phosphorylase"/>
    <property type="match status" value="1"/>
</dbReference>
<dbReference type="AlphaFoldDB" id="A0A3G2JAR4"/>
<dbReference type="EMBL" id="CP033073">
    <property type="protein sequence ID" value="AYN39393.1"/>
    <property type="molecule type" value="Genomic_DNA"/>
</dbReference>
<dbReference type="InterPro" id="IPR010610">
    <property type="entry name" value="EryCIII-like_C"/>
</dbReference>
<dbReference type="InterPro" id="IPR050426">
    <property type="entry name" value="Glycosyltransferase_28"/>
</dbReference>
<dbReference type="GO" id="GO:0033072">
    <property type="term" value="P:vancomycin biosynthetic process"/>
    <property type="evidence" value="ECO:0007669"/>
    <property type="project" value="UniProtKB-ARBA"/>
</dbReference>
<evidence type="ECO:0000259" key="2">
    <source>
        <dbReference type="Pfam" id="PF03033"/>
    </source>
</evidence>
<evidence type="ECO:0000256" key="1">
    <source>
        <dbReference type="ARBA" id="ARBA00022679"/>
    </source>
</evidence>
<sequence length="518" mass="55915">MPGLVESEGQRQIGLHIPTSAMGINQCAHRCEPLPFPDESGAAPAAGPRKYLRHVRAWSYRVTLGNLDGTNAPCGRCDGMETVGLPTRTGGVTLKVLVYCYGNRGDVQPYLALAYALRRAGHEAVLAAPRLFAPLADQYGVPFAPLDDAAVTVRSRADIRRLQAHSDRPTPEVEEQRRAVRRQMVPHYAAVLRDLWEAAACGPDVIVHSHAFREVLPQIAERLKVPHVLGSLYPNFVVSRDYPAFGMLSDVFSGKEDTSRTDVRTYLPPAVIDVVDQWRADTLGLPPREGYLDFRFSAHGAPAPVLHCFSPHVLAPGSDWPDSVHTDGFWHLPPPPGWQPPDRLLRFLEDGEKPVLIGFGSALGTDPEGTTALVLDAVRESGLRAVIVAGWGGLDVDGAPDGVLALDEVPYGWLLPRVRVAVNSGSLGAHNAALTAGVPQVVCPFEVNQLMWGEHLHRLGVAPAPLRQRELTSSALARAITTAATDPAVATAAAELGERLRAEDGAASAVRFLERIQP</sequence>
<dbReference type="Pfam" id="PF03033">
    <property type="entry name" value="Glyco_transf_28"/>
    <property type="match status" value="1"/>
</dbReference>